<dbReference type="EMBL" id="QLMA01000004">
    <property type="protein sequence ID" value="RAJ81899.1"/>
    <property type="molecule type" value="Genomic_DNA"/>
</dbReference>
<proteinExistence type="predicted"/>
<keyword evidence="2" id="KW-1185">Reference proteome</keyword>
<dbReference type="Proteomes" id="UP000249819">
    <property type="component" value="Unassembled WGS sequence"/>
</dbReference>
<dbReference type="AlphaFoldDB" id="A0A327VY61"/>
<name>A0A327VY61_9BACT</name>
<dbReference type="RefSeq" id="WP_146616186.1">
    <property type="nucleotide sequence ID" value="NZ_QLMA01000004.1"/>
</dbReference>
<evidence type="ECO:0000313" key="2">
    <source>
        <dbReference type="Proteomes" id="UP000249819"/>
    </source>
</evidence>
<accession>A0A327VY61</accession>
<protein>
    <submittedName>
        <fullName evidence="1">Uncharacterized protein</fullName>
    </submittedName>
</protein>
<evidence type="ECO:0000313" key="1">
    <source>
        <dbReference type="EMBL" id="RAJ81899.1"/>
    </source>
</evidence>
<gene>
    <name evidence="1" type="ORF">CLV59_104124</name>
</gene>
<reference evidence="1 2" key="1">
    <citation type="submission" date="2018-06" db="EMBL/GenBank/DDBJ databases">
        <title>Genomic Encyclopedia of Archaeal and Bacterial Type Strains, Phase II (KMG-II): from individual species to whole genera.</title>
        <authorList>
            <person name="Goeker M."/>
        </authorList>
    </citation>
    <scope>NUCLEOTIDE SEQUENCE [LARGE SCALE GENOMIC DNA]</scope>
    <source>
        <strain evidence="1 2">DSM 29821</strain>
    </source>
</reference>
<organism evidence="1 2">
    <name type="scientific">Chitinophaga dinghuensis</name>
    <dbReference type="NCBI Taxonomy" id="1539050"/>
    <lineage>
        <taxon>Bacteria</taxon>
        <taxon>Pseudomonadati</taxon>
        <taxon>Bacteroidota</taxon>
        <taxon>Chitinophagia</taxon>
        <taxon>Chitinophagales</taxon>
        <taxon>Chitinophagaceae</taxon>
        <taxon>Chitinophaga</taxon>
    </lineage>
</organism>
<sequence>MNKSHEKFRVTTLNTDITLPLKKWSSIKRKGLTAEQSILSLYGGSNEQEPPGIPVDTLNDYACRRYLVTGEGYCGSGSSGGERS</sequence>
<comment type="caution">
    <text evidence="1">The sequence shown here is derived from an EMBL/GenBank/DDBJ whole genome shotgun (WGS) entry which is preliminary data.</text>
</comment>